<accession>A0A292YJC2</accession>
<comment type="caution">
    <text evidence="4">The sequence shown here is derived from an EMBL/GenBank/DDBJ whole genome shotgun (WGS) entry which is preliminary data.</text>
</comment>
<dbReference type="PANTHER" id="PTHR42850:SF2">
    <property type="entry name" value="BLL5683 PROTEIN"/>
    <property type="match status" value="1"/>
</dbReference>
<name>A0A292YJC2_9BACL</name>
<evidence type="ECO:0000313" key="4">
    <source>
        <dbReference type="EMBL" id="GAX88484.1"/>
    </source>
</evidence>
<feature type="region of interest" description="Disordered" evidence="2">
    <location>
        <begin position="245"/>
        <end position="264"/>
    </location>
</feature>
<dbReference type="AlphaFoldDB" id="A0A292YJC2"/>
<dbReference type="EMBL" id="BDUF01000003">
    <property type="protein sequence ID" value="GAX88484.1"/>
    <property type="molecule type" value="Genomic_DNA"/>
</dbReference>
<evidence type="ECO:0000256" key="2">
    <source>
        <dbReference type="SAM" id="MobiDB-lite"/>
    </source>
</evidence>
<dbReference type="InterPro" id="IPR050126">
    <property type="entry name" value="Ap4A_hydrolase"/>
</dbReference>
<organism evidence="4 5">
    <name type="scientific">Effusibacillus lacus</name>
    <dbReference type="NCBI Taxonomy" id="1348429"/>
    <lineage>
        <taxon>Bacteria</taxon>
        <taxon>Bacillati</taxon>
        <taxon>Bacillota</taxon>
        <taxon>Bacilli</taxon>
        <taxon>Bacillales</taxon>
        <taxon>Alicyclobacillaceae</taxon>
        <taxon>Effusibacillus</taxon>
    </lineage>
</organism>
<dbReference type="GO" id="GO:0016791">
    <property type="term" value="F:phosphatase activity"/>
    <property type="evidence" value="ECO:0007669"/>
    <property type="project" value="TreeGrafter"/>
</dbReference>
<evidence type="ECO:0000259" key="3">
    <source>
        <dbReference type="Pfam" id="PF12850"/>
    </source>
</evidence>
<evidence type="ECO:0000256" key="1">
    <source>
        <dbReference type="ARBA" id="ARBA00008950"/>
    </source>
</evidence>
<keyword evidence="5" id="KW-1185">Reference proteome</keyword>
<dbReference type="Gene3D" id="3.60.21.10">
    <property type="match status" value="1"/>
</dbReference>
<feature type="domain" description="Calcineurin-like phosphoesterase" evidence="3">
    <location>
        <begin position="1"/>
        <end position="199"/>
    </location>
</feature>
<dbReference type="Proteomes" id="UP000217785">
    <property type="component" value="Unassembled WGS sequence"/>
</dbReference>
<proteinExistence type="inferred from homology"/>
<dbReference type="PIRSF" id="PIRSF000883">
    <property type="entry name" value="Pesterase_MJ0912"/>
    <property type="match status" value="1"/>
</dbReference>
<dbReference type="SUPFAM" id="SSF56300">
    <property type="entry name" value="Metallo-dependent phosphatases"/>
    <property type="match status" value="1"/>
</dbReference>
<protein>
    <submittedName>
        <fullName evidence="4">Phosphodiesterase</fullName>
    </submittedName>
</protein>
<reference evidence="5" key="1">
    <citation type="submission" date="2017-07" db="EMBL/GenBank/DDBJ databases">
        <title>Draft genome sequence of Effusibacillus lacus strain skLN1.</title>
        <authorList>
            <person name="Watanabe M."/>
            <person name="Kojima H."/>
            <person name="Fukui M."/>
        </authorList>
    </citation>
    <scope>NUCLEOTIDE SEQUENCE [LARGE SCALE GENOMIC DNA]</scope>
    <source>
        <strain evidence="5">skLN1</strain>
    </source>
</reference>
<dbReference type="InterPro" id="IPR024654">
    <property type="entry name" value="Calcineurin-like_PHP_lpxH"/>
</dbReference>
<sequence>MRVAFLSDIHGNAVALEAVLADIQSKNVDRIVVLGDIAYRGPEPKRSVEMVKNLNTEVIKGNADEWTVRGVREGEVPAPMLEMMNREREWAVQRLDQSDLDYLKELPAELTFNLTDAVRVHAFHATPESLFEVVMPDQPANLLQDKLMKQENSSLYVYAHIHLPYVRYLNGKCLVNIGSVGLPFDGMPKASYALVEAAEDRYSVTIERVPYDLERVVSQYNDGNYPNLETMARVIRQAVSPFTHASESPVSDASFLRGGKGPKY</sequence>
<dbReference type="GO" id="GO:0005737">
    <property type="term" value="C:cytoplasm"/>
    <property type="evidence" value="ECO:0007669"/>
    <property type="project" value="TreeGrafter"/>
</dbReference>
<comment type="similarity">
    <text evidence="1">Belongs to the metallophosphoesterase superfamily. YfcE family.</text>
</comment>
<dbReference type="InterPro" id="IPR029052">
    <property type="entry name" value="Metallo-depent_PP-like"/>
</dbReference>
<evidence type="ECO:0000313" key="5">
    <source>
        <dbReference type="Proteomes" id="UP000217785"/>
    </source>
</evidence>
<dbReference type="InterPro" id="IPR011152">
    <property type="entry name" value="Pesterase_MJ0912"/>
</dbReference>
<dbReference type="RefSeq" id="WP_096180167.1">
    <property type="nucleotide sequence ID" value="NZ_BDUF01000003.1"/>
</dbReference>
<dbReference type="PANTHER" id="PTHR42850">
    <property type="entry name" value="METALLOPHOSPHOESTERASE"/>
    <property type="match status" value="1"/>
</dbReference>
<gene>
    <name evidence="4" type="ORF">EFBL_0093</name>
</gene>
<dbReference type="OrthoDB" id="9813918at2"/>
<dbReference type="Pfam" id="PF12850">
    <property type="entry name" value="Metallophos_2"/>
    <property type="match status" value="1"/>
</dbReference>